<dbReference type="Proteomes" id="UP000269097">
    <property type="component" value="Chromosome"/>
</dbReference>
<sequence length="152" mass="17087">MSELNIREVAPGDPELAYLIGKLDEDLRARYPHETIYGVDFGDPKVRKMTFVVARADGQPVGCGGIRPLDGSQAELKRFFVDLAYRGSGIAKEMLDALENAARRRGFADLLLETGVRQPEAIRFYEKNGYHRIEPFGEYAGDELSVCYRKTL</sequence>
<evidence type="ECO:0000313" key="5">
    <source>
        <dbReference type="Proteomes" id="UP000269097"/>
    </source>
</evidence>
<dbReference type="KEGG" id="coh:EAV92_17705"/>
<dbReference type="AlphaFoldDB" id="A0A3G3K5E0"/>
<evidence type="ECO:0000313" key="4">
    <source>
        <dbReference type="EMBL" id="AYQ75713.1"/>
    </source>
</evidence>
<reference evidence="4 5" key="1">
    <citation type="submission" date="2018-10" db="EMBL/GenBank/DDBJ databases">
        <title>Genome Sequence of Cohnella sp.</title>
        <authorList>
            <person name="Srinivasan S."/>
            <person name="Kim M.K."/>
        </authorList>
    </citation>
    <scope>NUCLEOTIDE SEQUENCE [LARGE SCALE GENOMIC DNA]</scope>
    <source>
        <strain evidence="4 5">18JY8-7</strain>
    </source>
</reference>
<keyword evidence="2" id="KW-0012">Acyltransferase</keyword>
<proteinExistence type="predicted"/>
<dbReference type="InterPro" id="IPR050832">
    <property type="entry name" value="Bact_Acetyltransf"/>
</dbReference>
<feature type="domain" description="N-acetyltransferase" evidence="3">
    <location>
        <begin position="4"/>
        <end position="152"/>
    </location>
</feature>
<organism evidence="4 5">
    <name type="scientific">Cohnella candidum</name>
    <dbReference type="NCBI Taxonomy" id="2674991"/>
    <lineage>
        <taxon>Bacteria</taxon>
        <taxon>Bacillati</taxon>
        <taxon>Bacillota</taxon>
        <taxon>Bacilli</taxon>
        <taxon>Bacillales</taxon>
        <taxon>Paenibacillaceae</taxon>
        <taxon>Cohnella</taxon>
    </lineage>
</organism>
<dbReference type="CDD" id="cd04301">
    <property type="entry name" value="NAT_SF"/>
    <property type="match status" value="1"/>
</dbReference>
<keyword evidence="1 4" id="KW-0808">Transferase</keyword>
<accession>A0A3G3K5E0</accession>
<dbReference type="InterPro" id="IPR000182">
    <property type="entry name" value="GNAT_dom"/>
</dbReference>
<dbReference type="PROSITE" id="PS51186">
    <property type="entry name" value="GNAT"/>
    <property type="match status" value="1"/>
</dbReference>
<dbReference type="PANTHER" id="PTHR43877">
    <property type="entry name" value="AMINOALKYLPHOSPHONATE N-ACETYLTRANSFERASE-RELATED-RELATED"/>
    <property type="match status" value="1"/>
</dbReference>
<dbReference type="Gene3D" id="3.40.630.30">
    <property type="match status" value="1"/>
</dbReference>
<dbReference type="PANTHER" id="PTHR43877:SF2">
    <property type="entry name" value="AMINOALKYLPHOSPHONATE N-ACETYLTRANSFERASE-RELATED"/>
    <property type="match status" value="1"/>
</dbReference>
<dbReference type="InterPro" id="IPR016181">
    <property type="entry name" value="Acyl_CoA_acyltransferase"/>
</dbReference>
<gene>
    <name evidence="4" type="ORF">EAV92_17705</name>
</gene>
<evidence type="ECO:0000259" key="3">
    <source>
        <dbReference type="PROSITE" id="PS51186"/>
    </source>
</evidence>
<dbReference type="SUPFAM" id="SSF55729">
    <property type="entry name" value="Acyl-CoA N-acyltransferases (Nat)"/>
    <property type="match status" value="1"/>
</dbReference>
<dbReference type="GO" id="GO:0016747">
    <property type="term" value="F:acyltransferase activity, transferring groups other than amino-acyl groups"/>
    <property type="evidence" value="ECO:0007669"/>
    <property type="project" value="InterPro"/>
</dbReference>
<protein>
    <submittedName>
        <fullName evidence="4">GNAT family N-acetyltransferase</fullName>
    </submittedName>
</protein>
<name>A0A3G3K5E0_9BACL</name>
<keyword evidence="5" id="KW-1185">Reference proteome</keyword>
<evidence type="ECO:0000256" key="2">
    <source>
        <dbReference type="ARBA" id="ARBA00023315"/>
    </source>
</evidence>
<evidence type="ECO:0000256" key="1">
    <source>
        <dbReference type="ARBA" id="ARBA00022679"/>
    </source>
</evidence>
<dbReference type="Pfam" id="PF00583">
    <property type="entry name" value="Acetyltransf_1"/>
    <property type="match status" value="1"/>
</dbReference>
<dbReference type="EMBL" id="CP033433">
    <property type="protein sequence ID" value="AYQ75713.1"/>
    <property type="molecule type" value="Genomic_DNA"/>
</dbReference>
<dbReference type="RefSeq" id="WP_123043793.1">
    <property type="nucleotide sequence ID" value="NZ_CP033433.1"/>
</dbReference>